<name>A0A2Z4GFG0_9BACT</name>
<dbReference type="RefSeq" id="WP_111373487.1">
    <property type="nucleotide sequence ID" value="NZ_CP029480.1"/>
</dbReference>
<organism evidence="2 3">
    <name type="scientific">Arcticibacterium luteifluviistationis</name>
    <dbReference type="NCBI Taxonomy" id="1784714"/>
    <lineage>
        <taxon>Bacteria</taxon>
        <taxon>Pseudomonadati</taxon>
        <taxon>Bacteroidota</taxon>
        <taxon>Cytophagia</taxon>
        <taxon>Cytophagales</taxon>
        <taxon>Leadbetterellaceae</taxon>
        <taxon>Arcticibacterium</taxon>
    </lineage>
</organism>
<reference evidence="2 3" key="1">
    <citation type="submission" date="2018-05" db="EMBL/GenBank/DDBJ databases">
        <title>Complete genome sequence of Arcticibacterium luteifluviistationis SM1504T, a cytophagaceae bacterium isolated from Arctic surface seawater.</title>
        <authorList>
            <person name="Li Y."/>
            <person name="Qin Q.-L."/>
        </authorList>
    </citation>
    <scope>NUCLEOTIDE SEQUENCE [LARGE SCALE GENOMIC DNA]</scope>
    <source>
        <strain evidence="2 3">SM1504</strain>
    </source>
</reference>
<dbReference type="AlphaFoldDB" id="A0A2Z4GFG0"/>
<dbReference type="EMBL" id="CP029480">
    <property type="protein sequence ID" value="AWW00120.1"/>
    <property type="molecule type" value="Genomic_DNA"/>
</dbReference>
<evidence type="ECO:0000313" key="2">
    <source>
        <dbReference type="EMBL" id="AWW00120.1"/>
    </source>
</evidence>
<proteinExistence type="predicted"/>
<dbReference type="KEGG" id="als:DJ013_18880"/>
<keyword evidence="1" id="KW-0732">Signal</keyword>
<protein>
    <recommendedName>
        <fullName evidence="4">DUF2780 domain-containing protein</fullName>
    </recommendedName>
</protein>
<dbReference type="OrthoDB" id="954612at2"/>
<evidence type="ECO:0000256" key="1">
    <source>
        <dbReference type="SAM" id="SignalP"/>
    </source>
</evidence>
<sequence length="188" mass="18593">MKKVFLVFGLLILGLSAQSQSLDGLLDNVMSLQKKGDNAGLSSAISQLSSGIETEANDTGGDFKAGLLSQAANLSKLAPLASSGMVKEGPLKKIINTVKLMLGANRIGNMLGGGSGLIGKAAALKSGLSLMQGGSSILGSKSGGLNDLIGGAMGNVNKLDGGGLAAKAAEKALPSQLGGILSMAKGIL</sequence>
<feature type="signal peptide" evidence="1">
    <location>
        <begin position="1"/>
        <end position="21"/>
    </location>
</feature>
<gene>
    <name evidence="2" type="ORF">DJ013_18880</name>
</gene>
<keyword evidence="3" id="KW-1185">Reference proteome</keyword>
<feature type="chain" id="PRO_5016321309" description="DUF2780 domain-containing protein" evidence="1">
    <location>
        <begin position="22"/>
        <end position="188"/>
    </location>
</feature>
<accession>A0A2Z4GFG0</accession>
<evidence type="ECO:0000313" key="3">
    <source>
        <dbReference type="Proteomes" id="UP000249873"/>
    </source>
</evidence>
<dbReference type="Proteomes" id="UP000249873">
    <property type="component" value="Chromosome"/>
</dbReference>
<evidence type="ECO:0008006" key="4">
    <source>
        <dbReference type="Google" id="ProtNLM"/>
    </source>
</evidence>